<feature type="region of interest" description="Disordered" evidence="2">
    <location>
        <begin position="515"/>
        <end position="548"/>
    </location>
</feature>
<evidence type="ECO:0000313" key="6">
    <source>
        <dbReference type="RefSeq" id="XP_010266809.1"/>
    </source>
</evidence>
<accession>A0A1U8ALB4</accession>
<comment type="subcellular location">
    <subcellularLocation>
        <location evidence="1">Nucleus</location>
    </subcellularLocation>
</comment>
<dbReference type="RefSeq" id="XP_010266809.1">
    <property type="nucleotide sequence ID" value="XM_010268507.2"/>
</dbReference>
<dbReference type="eggNOG" id="KOG1886">
    <property type="taxonomic scope" value="Eukaryota"/>
</dbReference>
<dbReference type="GO" id="GO:0005634">
    <property type="term" value="C:nucleus"/>
    <property type="evidence" value="ECO:0007669"/>
    <property type="project" value="UniProtKB-SubCell"/>
</dbReference>
<keyword evidence="4" id="KW-1185">Reference proteome</keyword>
<feature type="compositionally biased region" description="Low complexity" evidence="2">
    <location>
        <begin position="215"/>
        <end position="225"/>
    </location>
</feature>
<feature type="domain" description="TFIIS N-terminal" evidence="3">
    <location>
        <begin position="80"/>
        <end position="152"/>
    </location>
</feature>
<evidence type="ECO:0000259" key="3">
    <source>
        <dbReference type="PROSITE" id="PS51319"/>
    </source>
</evidence>
<dbReference type="OrthoDB" id="1595674at2759"/>
<sequence length="1028" mass="110510">MTLEDFFTLTEIKDGLTAPARVEELVFVIKEKDPPVKNVGEAARQWSTVASTLAATENQGCLDRFVHLDGLCFLNQWLCEVQKFSKEKNDSFIEESITALLGALEKLPIDKERSVSSGIGVTVRNLFGHQSFKVQDRARALIDSWNQSKHGEPINKDAEKSETCLDGISPNGKITAESDCVEKVAAGVPSFRGNADEDNHVVGLAAGESQHSRSSDSSQLQSLSDTNFPMSNNQDTSSTTLSKTEEDGLPENALSSSVMSNNPQENPSVMENSSLHHTDGTGACLSLGPADDNIQKSTDDPEFKDFTDGDKETDTPVDCDKDIPSVYASLGPQCVSSTDDPDAQQSVVEPTKEMEFCLKKNSSLGLDSDIVMAVSDPKKGLVECGVSKQSRSTVEIKSRGQDNECFSNVQQDLSGNGCIPGKMEGSHISFCGKEDIGPVKDVMEHSSKPSLVVGKGEELGLPADVSQWTMDTEGSDRIDKRSEMDLEYGVDDALEVARQVAKEVEREVVDYREPLCSSSSEKNSAGGVVQPRSPDSINGEQDQQTLGPENEVQTGQNLSAVASSPNGEHLINPDNRDEKSEDCMQDVETSQVTEAAQEPEDATEKGICGFDLNEICSEETDRPMTPISAPIPVVAVSKAANTAGILMTPLHFGGELGWKGSAATSAFRRASPRRTPDGEKTPSVEGSSYSSKQRQDTLNIDLNIAGVEDEGVTGLVLTKHIPVSSGLPSGESSIEVSSKRQERLKLDLNRVGENEDVPSSDWRMEGNFLHHHRNGNRSPSPSSASSSRQPSLRNIDLNDSPCVHDDSHDRPSEVKLSSRDLNDPVISIMGARVEVNKKEILPQTRLLLPNGQVAESVTGSHMASLGSGIVARPVMTFTPTPMFGYNGLTMGPPPVSLPPAIYVPGSVPYMVDSRGAPVVPHVVGSPAPVSSSRLPFIMSMTGPPSGLNGVGSSRPGFDLNSGLTLAEGENREMGGFPPLFIQGQGRSSEEQIRSVSQSSSSGMVMKRKEPDSGWDPYSGSYKKQPPWN</sequence>
<dbReference type="PANTHER" id="PTHR47292">
    <property type="entry name" value="TRANSCRIPTION ELONGATION FACTOR (TFIIS) FAMILY PROTEIN-RELATED"/>
    <property type="match status" value="1"/>
</dbReference>
<feature type="region of interest" description="Disordered" evidence="2">
    <location>
        <begin position="207"/>
        <end position="321"/>
    </location>
</feature>
<dbReference type="Pfam" id="PF08711">
    <property type="entry name" value="Med26"/>
    <property type="match status" value="1"/>
</dbReference>
<evidence type="ECO:0000313" key="5">
    <source>
        <dbReference type="RefSeq" id="XP_010266808.1"/>
    </source>
</evidence>
<gene>
    <name evidence="5 6 7" type="primary">LOC104604237</name>
</gene>
<dbReference type="PROSITE" id="PS51319">
    <property type="entry name" value="TFIIS_N"/>
    <property type="match status" value="1"/>
</dbReference>
<dbReference type="Proteomes" id="UP000189703">
    <property type="component" value="Unplaced"/>
</dbReference>
<evidence type="ECO:0000256" key="2">
    <source>
        <dbReference type="SAM" id="MobiDB-lite"/>
    </source>
</evidence>
<evidence type="ECO:0000313" key="4">
    <source>
        <dbReference type="Proteomes" id="UP000189703"/>
    </source>
</evidence>
<dbReference type="Gene3D" id="1.20.930.10">
    <property type="entry name" value="Conserved domain common to transcription factors TFIIS, elongin A, CRSP70"/>
    <property type="match status" value="1"/>
</dbReference>
<feature type="region of interest" description="Disordered" evidence="2">
    <location>
        <begin position="665"/>
        <end position="694"/>
    </location>
</feature>
<reference evidence="5 6" key="1">
    <citation type="submission" date="2025-04" db="UniProtKB">
        <authorList>
            <consortium name="RefSeq"/>
        </authorList>
    </citation>
    <scope>IDENTIFICATION</scope>
</reference>
<feature type="compositionally biased region" description="Low complexity" evidence="2">
    <location>
        <begin position="777"/>
        <end position="793"/>
    </location>
</feature>
<feature type="region of interest" description="Disordered" evidence="2">
    <location>
        <begin position="973"/>
        <end position="1028"/>
    </location>
</feature>
<evidence type="ECO:0000256" key="1">
    <source>
        <dbReference type="PROSITE-ProRule" id="PRU00649"/>
    </source>
</evidence>
<dbReference type="AlphaFoldDB" id="A0A1U8ALB4"/>
<dbReference type="KEGG" id="nnu:104604237"/>
<feature type="compositionally biased region" description="Basic and acidic residues" evidence="2">
    <location>
        <begin position="293"/>
        <end position="321"/>
    </location>
</feature>
<feature type="region of interest" description="Disordered" evidence="2">
    <location>
        <begin position="747"/>
        <end position="818"/>
    </location>
</feature>
<dbReference type="GeneID" id="104604237"/>
<feature type="compositionally biased region" description="Polar residues" evidence="2">
    <location>
        <begin position="684"/>
        <end position="694"/>
    </location>
</feature>
<feature type="region of interest" description="Disordered" evidence="2">
    <location>
        <begin position="560"/>
        <end position="603"/>
    </location>
</feature>
<feature type="compositionally biased region" description="Basic and acidic residues" evidence="2">
    <location>
        <begin position="802"/>
        <end position="818"/>
    </location>
</feature>
<dbReference type="PANTHER" id="PTHR47292:SF1">
    <property type="entry name" value="TRANSCRIPTION ELONGATION FACTOR (TFIIS) FAMILY PROTEIN"/>
    <property type="match status" value="1"/>
</dbReference>
<proteinExistence type="predicted"/>
<feature type="compositionally biased region" description="Polar residues" evidence="2">
    <location>
        <begin position="253"/>
        <end position="273"/>
    </location>
</feature>
<evidence type="ECO:0000313" key="7">
    <source>
        <dbReference type="RefSeq" id="XP_010266810.1"/>
    </source>
</evidence>
<dbReference type="OMA" id="DRENYEM"/>
<dbReference type="InterPro" id="IPR017923">
    <property type="entry name" value="TFIIS_N"/>
</dbReference>
<dbReference type="STRING" id="4432.A0A1U8ALB4"/>
<organism evidence="4 5">
    <name type="scientific">Nelumbo nucifera</name>
    <name type="common">Sacred lotus</name>
    <dbReference type="NCBI Taxonomy" id="4432"/>
    <lineage>
        <taxon>Eukaryota</taxon>
        <taxon>Viridiplantae</taxon>
        <taxon>Streptophyta</taxon>
        <taxon>Embryophyta</taxon>
        <taxon>Tracheophyta</taxon>
        <taxon>Spermatophyta</taxon>
        <taxon>Magnoliopsida</taxon>
        <taxon>Proteales</taxon>
        <taxon>Nelumbonaceae</taxon>
        <taxon>Nelumbo</taxon>
    </lineage>
</organism>
<name>A0A1U8ALB4_NELNU</name>
<dbReference type="RefSeq" id="XP_010266810.1">
    <property type="nucleotide sequence ID" value="XM_010268508.2"/>
</dbReference>
<dbReference type="InterPro" id="IPR035441">
    <property type="entry name" value="TFIIS/LEDGF_dom_sf"/>
</dbReference>
<dbReference type="SUPFAM" id="SSF47676">
    <property type="entry name" value="Conserved domain common to transcription factors TFIIS, elongin A, CRSP70"/>
    <property type="match status" value="1"/>
</dbReference>
<feature type="compositionally biased region" description="Polar residues" evidence="2">
    <location>
        <begin position="533"/>
        <end position="548"/>
    </location>
</feature>
<dbReference type="RefSeq" id="XP_010266808.1">
    <property type="nucleotide sequence ID" value="XM_010268506.2"/>
</dbReference>
<protein>
    <submittedName>
        <fullName evidence="5 6">Uncharacterized protein LOC104604237</fullName>
    </submittedName>
</protein>
<keyword evidence="1" id="KW-0539">Nucleus</keyword>
<feature type="compositionally biased region" description="Polar residues" evidence="2">
    <location>
        <begin position="226"/>
        <end position="242"/>
    </location>
</feature>